<dbReference type="Proteomes" id="UP001189429">
    <property type="component" value="Unassembled WGS sequence"/>
</dbReference>
<evidence type="ECO:0000256" key="1">
    <source>
        <dbReference type="SAM" id="MobiDB-lite"/>
    </source>
</evidence>
<feature type="compositionally biased region" description="Low complexity" evidence="1">
    <location>
        <begin position="111"/>
        <end position="125"/>
    </location>
</feature>
<gene>
    <name evidence="3" type="ORF">PCOR1329_LOCUS27630</name>
</gene>
<evidence type="ECO:0000313" key="3">
    <source>
        <dbReference type="EMBL" id="CAK0828414.1"/>
    </source>
</evidence>
<feature type="compositionally biased region" description="Low complexity" evidence="1">
    <location>
        <begin position="75"/>
        <end position="92"/>
    </location>
</feature>
<accession>A0ABN9SDD6</accession>
<organism evidence="3 4">
    <name type="scientific">Prorocentrum cordatum</name>
    <dbReference type="NCBI Taxonomy" id="2364126"/>
    <lineage>
        <taxon>Eukaryota</taxon>
        <taxon>Sar</taxon>
        <taxon>Alveolata</taxon>
        <taxon>Dinophyceae</taxon>
        <taxon>Prorocentrales</taxon>
        <taxon>Prorocentraceae</taxon>
        <taxon>Prorocentrum</taxon>
    </lineage>
</organism>
<evidence type="ECO:0000259" key="2">
    <source>
        <dbReference type="Pfam" id="PF03016"/>
    </source>
</evidence>
<sequence>MVLRAVLCCGSRGCSLRQCAGLTFKAATALCTLQAVVRSISLVSFDPFTLEAGPDEAPLGPGGAPNKGAGRQHGGLDQAAAAAGASEPDGAAALGGSGAEAANDRAEGAQAALGPGAGEPGTAAADSGSPVPLFSISPAAERKGHQFHAKEFREIFVDPLKRHPSLRQDNESQFSFMCCFRSDHKDPTREWLLGNLSARTPERPYLVFVHGLSLDDKPHSNPYKKLILERDDFLYLHFDLRGYRPYTDHIARFPGITVAPPVFFEGPAPNLDVVPPYTLTFRGSLRMRNSMGPNHPRRMIAEVAKHLTDRADVAIEWLNKSLPDWKQGGDRLVQKSDRERYMELMNTKFVLMLRGVDRWSYRFSEAIGACAIPVLISHSPKFGLTLPYEELINWSQHVIVLSQILGKKNEADTLRKLNQTPRLLVDSLPSDPETIQTMRRKICALNDEFFSTAKKRAEATLRAAAIRASLPRWPNGQNGANGIVEEPTETKVPQTNTHLVDCAGT</sequence>
<name>A0ABN9SDD6_9DINO</name>
<protein>
    <recommendedName>
        <fullName evidence="2">Exostosin GT47 domain-containing protein</fullName>
    </recommendedName>
</protein>
<reference evidence="3" key="1">
    <citation type="submission" date="2023-10" db="EMBL/GenBank/DDBJ databases">
        <authorList>
            <person name="Chen Y."/>
            <person name="Shah S."/>
            <person name="Dougan E. K."/>
            <person name="Thang M."/>
            <person name="Chan C."/>
        </authorList>
    </citation>
    <scope>NUCLEOTIDE SEQUENCE [LARGE SCALE GENOMIC DNA]</scope>
</reference>
<feature type="region of interest" description="Disordered" evidence="1">
    <location>
        <begin position="54"/>
        <end position="106"/>
    </location>
</feature>
<evidence type="ECO:0000313" key="4">
    <source>
        <dbReference type="Proteomes" id="UP001189429"/>
    </source>
</evidence>
<proteinExistence type="predicted"/>
<dbReference type="EMBL" id="CAUYUJ010010025">
    <property type="protein sequence ID" value="CAK0828414.1"/>
    <property type="molecule type" value="Genomic_DNA"/>
</dbReference>
<keyword evidence="4" id="KW-1185">Reference proteome</keyword>
<dbReference type="Pfam" id="PF03016">
    <property type="entry name" value="Exostosin_GT47"/>
    <property type="match status" value="1"/>
</dbReference>
<comment type="caution">
    <text evidence="3">The sequence shown here is derived from an EMBL/GenBank/DDBJ whole genome shotgun (WGS) entry which is preliminary data.</text>
</comment>
<dbReference type="InterPro" id="IPR040911">
    <property type="entry name" value="Exostosin_GT47"/>
</dbReference>
<feature type="region of interest" description="Disordered" evidence="1">
    <location>
        <begin position="111"/>
        <end position="130"/>
    </location>
</feature>
<feature type="domain" description="Exostosin GT47" evidence="2">
    <location>
        <begin position="265"/>
        <end position="402"/>
    </location>
</feature>